<feature type="transmembrane region" description="Helical" evidence="11">
    <location>
        <begin position="15"/>
        <end position="39"/>
    </location>
</feature>
<comment type="function">
    <text evidence="11 12">Key component of the proton channel; it plays a direct role in the translocation of protons across the membrane.</text>
</comment>
<dbReference type="RefSeq" id="WP_091529381.1">
    <property type="nucleotide sequence ID" value="NZ_FOLT01000004.1"/>
</dbReference>
<keyword evidence="11" id="KW-1003">Cell membrane</keyword>
<dbReference type="HAMAP" id="MF_01393">
    <property type="entry name" value="ATP_synth_a_bact"/>
    <property type="match status" value="1"/>
</dbReference>
<keyword evidence="6 11" id="KW-0375">Hydrogen ion transport</keyword>
<dbReference type="InterPro" id="IPR000568">
    <property type="entry name" value="ATP_synth_F0_asu"/>
</dbReference>
<dbReference type="GO" id="GO:0045259">
    <property type="term" value="C:proton-transporting ATP synthase complex"/>
    <property type="evidence" value="ECO:0007669"/>
    <property type="project" value="UniProtKB-KW"/>
</dbReference>
<evidence type="ECO:0000256" key="10">
    <source>
        <dbReference type="ARBA" id="ARBA00023310"/>
    </source>
</evidence>
<comment type="similarity">
    <text evidence="2 11 12">Belongs to the ATPase A chain family.</text>
</comment>
<dbReference type="EMBL" id="FOLT01000004">
    <property type="protein sequence ID" value="SFC24728.1"/>
    <property type="molecule type" value="Genomic_DNA"/>
</dbReference>
<protein>
    <recommendedName>
        <fullName evidence="11 12">ATP synthase subunit a</fullName>
    </recommendedName>
    <alternativeName>
        <fullName evidence="11">ATP synthase F0 sector subunit a</fullName>
    </alternativeName>
    <alternativeName>
        <fullName evidence="11">F-ATPase subunit 6</fullName>
    </alternativeName>
</protein>
<evidence type="ECO:0000313" key="14">
    <source>
        <dbReference type="Proteomes" id="UP000199612"/>
    </source>
</evidence>
<name>A0A1I1HRY1_9LACT</name>
<keyword evidence="4 11" id="KW-0138">CF(0)</keyword>
<dbReference type="PRINTS" id="PR00123">
    <property type="entry name" value="ATPASEA"/>
</dbReference>
<dbReference type="InterPro" id="IPR023011">
    <property type="entry name" value="ATP_synth_F0_asu_AS"/>
</dbReference>
<evidence type="ECO:0000256" key="11">
    <source>
        <dbReference type="HAMAP-Rule" id="MF_01393"/>
    </source>
</evidence>
<dbReference type="GO" id="GO:0042777">
    <property type="term" value="P:proton motive force-driven plasma membrane ATP synthesis"/>
    <property type="evidence" value="ECO:0007669"/>
    <property type="project" value="TreeGrafter"/>
</dbReference>
<dbReference type="InterPro" id="IPR035908">
    <property type="entry name" value="F0_ATP_A_sf"/>
</dbReference>
<dbReference type="PROSITE" id="PS00449">
    <property type="entry name" value="ATPASE_A"/>
    <property type="match status" value="1"/>
</dbReference>
<evidence type="ECO:0000256" key="7">
    <source>
        <dbReference type="ARBA" id="ARBA00022989"/>
    </source>
</evidence>
<dbReference type="InterPro" id="IPR045082">
    <property type="entry name" value="ATP_syn_F0_a_bact/chloroplast"/>
</dbReference>
<dbReference type="CDD" id="cd00310">
    <property type="entry name" value="ATP-synt_Fo_a_6"/>
    <property type="match status" value="1"/>
</dbReference>
<evidence type="ECO:0000256" key="12">
    <source>
        <dbReference type="RuleBase" id="RU000483"/>
    </source>
</evidence>
<keyword evidence="3 11" id="KW-0813">Transport</keyword>
<dbReference type="InterPro" id="IPR017692">
    <property type="entry name" value="Alt_ATP_synth_F0_Asu"/>
</dbReference>
<evidence type="ECO:0000256" key="9">
    <source>
        <dbReference type="ARBA" id="ARBA00023136"/>
    </source>
</evidence>
<keyword evidence="7 11" id="KW-1133">Transmembrane helix</keyword>
<dbReference type="NCBIfam" id="NF004481">
    <property type="entry name" value="PRK05815.2-3"/>
    <property type="match status" value="1"/>
</dbReference>
<dbReference type="GO" id="GO:0005886">
    <property type="term" value="C:plasma membrane"/>
    <property type="evidence" value="ECO:0007669"/>
    <property type="project" value="UniProtKB-SubCell"/>
</dbReference>
<dbReference type="PANTHER" id="PTHR42823">
    <property type="entry name" value="ATP SYNTHASE SUBUNIT A, CHLOROPLASTIC"/>
    <property type="match status" value="1"/>
</dbReference>
<dbReference type="OrthoDB" id="9789241at2"/>
<dbReference type="Proteomes" id="UP000199612">
    <property type="component" value="Unassembled WGS sequence"/>
</dbReference>
<gene>
    <name evidence="11" type="primary">atpB</name>
    <name evidence="13" type="ORF">SAMN04488102_104115</name>
</gene>
<evidence type="ECO:0000256" key="1">
    <source>
        <dbReference type="ARBA" id="ARBA00004141"/>
    </source>
</evidence>
<feature type="transmembrane region" description="Helical" evidence="11">
    <location>
        <begin position="165"/>
        <end position="187"/>
    </location>
</feature>
<dbReference type="NCBIfam" id="TIGR01131">
    <property type="entry name" value="ATP_synt_6_or_A"/>
    <property type="match status" value="1"/>
</dbReference>
<keyword evidence="14" id="KW-1185">Reference proteome</keyword>
<proteinExistence type="inferred from homology"/>
<dbReference type="SUPFAM" id="SSF81336">
    <property type="entry name" value="F1F0 ATP synthase subunit A"/>
    <property type="match status" value="1"/>
</dbReference>
<dbReference type="GO" id="GO:0046933">
    <property type="term" value="F:proton-transporting ATP synthase activity, rotational mechanism"/>
    <property type="evidence" value="ECO:0007669"/>
    <property type="project" value="UniProtKB-UniRule"/>
</dbReference>
<dbReference type="STRING" id="753702.SAMN04488102_104115"/>
<accession>A0A1I1HRY1</accession>
<organism evidence="13 14">
    <name type="scientific">Alkalibacterium subtropicum</name>
    <dbReference type="NCBI Taxonomy" id="753702"/>
    <lineage>
        <taxon>Bacteria</taxon>
        <taxon>Bacillati</taxon>
        <taxon>Bacillota</taxon>
        <taxon>Bacilli</taxon>
        <taxon>Lactobacillales</taxon>
        <taxon>Carnobacteriaceae</taxon>
        <taxon>Alkalibacterium</taxon>
    </lineage>
</organism>
<sequence>MNIDPSEIVYVEWGFARITATLVFTWIIMILLAGISYMFTRNLKVEGEISKGQNILEALIETINSQIRQISQQEPGKYLPFIGTLFIFILVSNVLSIVPGFIPPTGSLNTTVALALCVFMAVPKYGIDDRGFAGYLKQYIKPTFIMLPFNIISEVSRTLSLAVRLYGNVLSTSIIAAILLGVVPLFFPVVIQALGLLTGVIQAYIFAILAIVYIASATKKETRDED</sequence>
<reference evidence="14" key="1">
    <citation type="submission" date="2016-10" db="EMBL/GenBank/DDBJ databases">
        <authorList>
            <person name="Varghese N."/>
            <person name="Submissions S."/>
        </authorList>
    </citation>
    <scope>NUCLEOTIDE SEQUENCE [LARGE SCALE GENOMIC DNA]</scope>
    <source>
        <strain evidence="14">DSM 23664</strain>
    </source>
</reference>
<evidence type="ECO:0000256" key="8">
    <source>
        <dbReference type="ARBA" id="ARBA00023065"/>
    </source>
</evidence>
<feature type="transmembrane region" description="Helical" evidence="11">
    <location>
        <begin position="78"/>
        <end position="102"/>
    </location>
</feature>
<comment type="subcellular location">
    <subcellularLocation>
        <location evidence="11 12">Cell membrane</location>
        <topology evidence="11 12">Multi-pass membrane protein</topology>
    </subcellularLocation>
    <subcellularLocation>
        <location evidence="1">Membrane</location>
        <topology evidence="1">Multi-pass membrane protein</topology>
    </subcellularLocation>
</comment>
<dbReference type="PANTHER" id="PTHR42823:SF3">
    <property type="entry name" value="ATP SYNTHASE SUBUNIT A, CHLOROPLASTIC"/>
    <property type="match status" value="1"/>
</dbReference>
<evidence type="ECO:0000256" key="3">
    <source>
        <dbReference type="ARBA" id="ARBA00022448"/>
    </source>
</evidence>
<feature type="transmembrane region" description="Helical" evidence="11">
    <location>
        <begin position="193"/>
        <end position="215"/>
    </location>
</feature>
<keyword evidence="5 11" id="KW-0812">Transmembrane</keyword>
<evidence type="ECO:0000256" key="6">
    <source>
        <dbReference type="ARBA" id="ARBA00022781"/>
    </source>
</evidence>
<keyword evidence="10 11" id="KW-0066">ATP synthesis</keyword>
<evidence type="ECO:0000256" key="5">
    <source>
        <dbReference type="ARBA" id="ARBA00022692"/>
    </source>
</evidence>
<dbReference type="Gene3D" id="1.20.120.220">
    <property type="entry name" value="ATP synthase, F0 complex, subunit A"/>
    <property type="match status" value="1"/>
</dbReference>
<evidence type="ECO:0000256" key="4">
    <source>
        <dbReference type="ARBA" id="ARBA00022547"/>
    </source>
</evidence>
<keyword evidence="8 11" id="KW-0406">Ion transport</keyword>
<dbReference type="Pfam" id="PF00119">
    <property type="entry name" value="ATP-synt_A"/>
    <property type="match status" value="1"/>
</dbReference>
<keyword evidence="9 11" id="KW-0472">Membrane</keyword>
<dbReference type="NCBIfam" id="TIGR03306">
    <property type="entry name" value="altF1_A"/>
    <property type="match status" value="1"/>
</dbReference>
<dbReference type="AlphaFoldDB" id="A0A1I1HRY1"/>
<evidence type="ECO:0000313" key="13">
    <source>
        <dbReference type="EMBL" id="SFC24728.1"/>
    </source>
</evidence>
<evidence type="ECO:0000256" key="2">
    <source>
        <dbReference type="ARBA" id="ARBA00006810"/>
    </source>
</evidence>
<feature type="transmembrane region" description="Helical" evidence="11">
    <location>
        <begin position="108"/>
        <end position="127"/>
    </location>
</feature>